<feature type="compositionally biased region" description="Polar residues" evidence="1">
    <location>
        <begin position="206"/>
        <end position="248"/>
    </location>
</feature>
<feature type="region of interest" description="Disordered" evidence="1">
    <location>
        <begin position="36"/>
        <end position="56"/>
    </location>
</feature>
<dbReference type="Pfam" id="PF21122">
    <property type="entry name" value="KA1_BRSK"/>
    <property type="match status" value="1"/>
</dbReference>
<keyword evidence="3" id="KW-1185">Reference proteome</keyword>
<gene>
    <name evidence="2" type="ORF">XAT740_LOCUS60636</name>
</gene>
<comment type="caution">
    <text evidence="2">The sequence shown here is derived from an EMBL/GenBank/DDBJ whole genome shotgun (WGS) entry which is preliminary data.</text>
</comment>
<dbReference type="EMBL" id="CAJNOR010015150">
    <property type="protein sequence ID" value="CAF1681394.1"/>
    <property type="molecule type" value="Genomic_DNA"/>
</dbReference>
<feature type="compositionally biased region" description="Polar residues" evidence="1">
    <location>
        <begin position="39"/>
        <end position="56"/>
    </location>
</feature>
<organism evidence="2 3">
    <name type="scientific">Adineta ricciae</name>
    <name type="common">Rotifer</name>
    <dbReference type="NCBI Taxonomy" id="249248"/>
    <lineage>
        <taxon>Eukaryota</taxon>
        <taxon>Metazoa</taxon>
        <taxon>Spiralia</taxon>
        <taxon>Gnathifera</taxon>
        <taxon>Rotifera</taxon>
        <taxon>Eurotatoria</taxon>
        <taxon>Bdelloidea</taxon>
        <taxon>Adinetida</taxon>
        <taxon>Adinetidae</taxon>
        <taxon>Adineta</taxon>
    </lineage>
</organism>
<feature type="compositionally biased region" description="Polar residues" evidence="1">
    <location>
        <begin position="283"/>
        <end position="300"/>
    </location>
</feature>
<accession>A0A816GZW2</accession>
<evidence type="ECO:0000313" key="3">
    <source>
        <dbReference type="Proteomes" id="UP000663828"/>
    </source>
</evidence>
<feature type="compositionally biased region" description="Polar residues" evidence="1">
    <location>
        <begin position="187"/>
        <end position="199"/>
    </location>
</feature>
<reference evidence="2" key="1">
    <citation type="submission" date="2021-02" db="EMBL/GenBank/DDBJ databases">
        <authorList>
            <person name="Nowell W R."/>
        </authorList>
    </citation>
    <scope>NUCLEOTIDE SEQUENCE</scope>
</reference>
<feature type="compositionally biased region" description="Low complexity" evidence="1">
    <location>
        <begin position="249"/>
        <end position="282"/>
    </location>
</feature>
<proteinExistence type="predicted"/>
<evidence type="ECO:0000256" key="1">
    <source>
        <dbReference type="SAM" id="MobiDB-lite"/>
    </source>
</evidence>
<protein>
    <submittedName>
        <fullName evidence="2">Uncharacterized protein</fullName>
    </submittedName>
</protein>
<evidence type="ECO:0000313" key="2">
    <source>
        <dbReference type="EMBL" id="CAF1681394.1"/>
    </source>
</evidence>
<name>A0A816GZW2_ADIRI</name>
<feature type="region of interest" description="Disordered" evidence="1">
    <location>
        <begin position="181"/>
        <end position="300"/>
    </location>
</feature>
<dbReference type="Proteomes" id="UP000663828">
    <property type="component" value="Unassembled WGS sequence"/>
</dbReference>
<sequence length="316" mass="35232">MPQTPNNNQWRHKLNNLKQSFQSVGTPRFHRRPKVLLTESDSTNTSNSPSQYGTTPEATKKSLFHHIIDAMQEDHHMIVVKDRPLAAIKTDLIHAFLSTPDLVHNVLSGTQYRCEYRRPDRSSMFQRNIRFHVEICTVKSIDPSTPDSYYVTFTLITGQARRFKKLCEEIQALFLTSKERLAKQRRPQQQQSTNDNRSLTGGGNGHSINSSTITNLPTNSTTPMTPRSNASFISSLFGNTNSPYTKLNVTSTQPQQQPQQSSSSSISSLSSTSNVSLTNPPSAVNSVGSPYSVTSSINDDPTVESTRLKLAHRLAI</sequence>
<dbReference type="AlphaFoldDB" id="A0A816GZW2"/>